<keyword evidence="2" id="KW-1185">Reference proteome</keyword>
<dbReference type="Proteomes" id="UP000824782">
    <property type="component" value="Unassembled WGS sequence"/>
</dbReference>
<gene>
    <name evidence="1" type="ORF">GDO81_025151</name>
</gene>
<protein>
    <submittedName>
        <fullName evidence="1">Uncharacterized protein</fullName>
    </submittedName>
</protein>
<organism evidence="1 2">
    <name type="scientific">Engystomops pustulosus</name>
    <name type="common">Tungara frog</name>
    <name type="synonym">Physalaemus pustulosus</name>
    <dbReference type="NCBI Taxonomy" id="76066"/>
    <lineage>
        <taxon>Eukaryota</taxon>
        <taxon>Metazoa</taxon>
        <taxon>Chordata</taxon>
        <taxon>Craniata</taxon>
        <taxon>Vertebrata</taxon>
        <taxon>Euteleostomi</taxon>
        <taxon>Amphibia</taxon>
        <taxon>Batrachia</taxon>
        <taxon>Anura</taxon>
        <taxon>Neobatrachia</taxon>
        <taxon>Hyloidea</taxon>
        <taxon>Leptodactylidae</taxon>
        <taxon>Leiuperinae</taxon>
        <taxon>Engystomops</taxon>
    </lineage>
</organism>
<dbReference type="EMBL" id="WNYA01034411">
    <property type="protein sequence ID" value="KAG8537060.1"/>
    <property type="molecule type" value="Genomic_DNA"/>
</dbReference>
<accession>A0AAV6YQG1</accession>
<comment type="caution">
    <text evidence="1">The sequence shown here is derived from an EMBL/GenBank/DDBJ whole genome shotgun (WGS) entry which is preliminary data.</text>
</comment>
<evidence type="ECO:0000313" key="1">
    <source>
        <dbReference type="EMBL" id="KAG8537060.1"/>
    </source>
</evidence>
<reference evidence="1" key="1">
    <citation type="thesis" date="2020" institute="ProQuest LLC" country="789 East Eisenhower Parkway, Ann Arbor, MI, USA">
        <title>Comparative Genomics and Chromosome Evolution.</title>
        <authorList>
            <person name="Mudd A.B."/>
        </authorList>
    </citation>
    <scope>NUCLEOTIDE SEQUENCE</scope>
    <source>
        <strain evidence="1">237g6f4</strain>
        <tissue evidence="1">Blood</tissue>
    </source>
</reference>
<name>A0AAV6YQG1_ENGPU</name>
<proteinExistence type="predicted"/>
<sequence>MSYCITYANVMHIYYICRQGRSVHKQIYRPWCKEWITDMTPRLSYCTVWFNGVSNQLLYLEYTCPCLSLTPTQVPVSRTMGGLSLQIN</sequence>
<evidence type="ECO:0000313" key="2">
    <source>
        <dbReference type="Proteomes" id="UP000824782"/>
    </source>
</evidence>
<dbReference type="AlphaFoldDB" id="A0AAV6YQG1"/>